<keyword evidence="2" id="KW-1185">Reference proteome</keyword>
<reference evidence="1 2" key="1">
    <citation type="submission" date="2019-06" db="EMBL/GenBank/DDBJ databases">
        <authorList>
            <person name="Rodrigo-Torres L."/>
            <person name="Arahal R. D."/>
            <person name="Lucena T."/>
        </authorList>
    </citation>
    <scope>NUCLEOTIDE SEQUENCE [LARGE SCALE GENOMIC DNA]</scope>
    <source>
        <strain evidence="1 2">SB0023/3</strain>
    </source>
</reference>
<dbReference type="OrthoDB" id="7999003at2"/>
<dbReference type="RefSeq" id="WP_142582214.1">
    <property type="nucleotide sequence ID" value="NZ_CABFPH010000011.1"/>
</dbReference>
<name>A0A509EAC1_9HYPH</name>
<protein>
    <submittedName>
        <fullName evidence="1">Uncharacterized protein</fullName>
    </submittedName>
</protein>
<dbReference type="EMBL" id="CABFPH010000011">
    <property type="protein sequence ID" value="VUD70644.1"/>
    <property type="molecule type" value="Genomic_DNA"/>
</dbReference>
<dbReference type="AlphaFoldDB" id="A0A509EAC1"/>
<evidence type="ECO:0000313" key="2">
    <source>
        <dbReference type="Proteomes" id="UP000410984"/>
    </source>
</evidence>
<proteinExistence type="predicted"/>
<sequence length="76" mass="8359">MPVFTFRALRREPDGILGPTLYEQRVEAPDKHVAVAVARAIDIDMEALGANAVYLTNEEGRAIWSLHAAPPQSRST</sequence>
<gene>
    <name evidence="1" type="ORF">MET9862_01216</name>
</gene>
<organism evidence="1 2">
    <name type="scientific">Methylobacterium symbioticum</name>
    <dbReference type="NCBI Taxonomy" id="2584084"/>
    <lineage>
        <taxon>Bacteria</taxon>
        <taxon>Pseudomonadati</taxon>
        <taxon>Pseudomonadota</taxon>
        <taxon>Alphaproteobacteria</taxon>
        <taxon>Hyphomicrobiales</taxon>
        <taxon>Methylobacteriaceae</taxon>
        <taxon>Methylobacterium</taxon>
    </lineage>
</organism>
<dbReference type="Proteomes" id="UP000410984">
    <property type="component" value="Unassembled WGS sequence"/>
</dbReference>
<accession>A0A509EAC1</accession>
<evidence type="ECO:0000313" key="1">
    <source>
        <dbReference type="EMBL" id="VUD70644.1"/>
    </source>
</evidence>